<accession>A0A652YPV6</accession>
<dbReference type="InterPro" id="IPR001387">
    <property type="entry name" value="Cro/C1-type_HTH"/>
</dbReference>
<gene>
    <name evidence="1" type="ORF">FNL38_104427</name>
</gene>
<evidence type="ECO:0000313" key="1">
    <source>
        <dbReference type="EMBL" id="TYQ04054.1"/>
    </source>
</evidence>
<comment type="caution">
    <text evidence="1">The sequence shown here is derived from an EMBL/GenBank/DDBJ whole genome shotgun (WGS) entry which is preliminary data.</text>
</comment>
<name>A0A652YPV6_NOCGL</name>
<dbReference type="Gene3D" id="1.10.260.40">
    <property type="entry name" value="lambda repressor-like DNA-binding domains"/>
    <property type="match status" value="1"/>
</dbReference>
<sequence>MAEWDKALADRIGQAVKSNRTARGWTAARLSEETEKLGHSIHRVAIGKLENGHRGAKFDVAELVILAEALDIPPVQLLFPKLVNGECEYLPGKTETSWRALQRFTGETSKPLDLLAAGPRNRDLTLMRMLAAGESELEELRAALSVGAIPKAQRAQSESRIAELERVAQLTRESLEGLGYSTGKVGSDGEA</sequence>
<proteinExistence type="predicted"/>
<dbReference type="AlphaFoldDB" id="A0A652YPV6"/>
<dbReference type="SUPFAM" id="SSF47413">
    <property type="entry name" value="lambda repressor-like DNA-binding domains"/>
    <property type="match status" value="1"/>
</dbReference>
<dbReference type="EMBL" id="VNIQ01000004">
    <property type="protein sequence ID" value="TYQ04054.1"/>
    <property type="molecule type" value="Genomic_DNA"/>
</dbReference>
<organism evidence="1">
    <name type="scientific">Nocardia globerula</name>
    <dbReference type="NCBI Taxonomy" id="1818"/>
    <lineage>
        <taxon>Bacteria</taxon>
        <taxon>Bacillati</taxon>
        <taxon>Actinomycetota</taxon>
        <taxon>Actinomycetes</taxon>
        <taxon>Mycobacteriales</taxon>
        <taxon>Nocardiaceae</taxon>
        <taxon>Nocardia</taxon>
    </lineage>
</organism>
<dbReference type="PROSITE" id="PS50943">
    <property type="entry name" value="HTH_CROC1"/>
    <property type="match status" value="1"/>
</dbReference>
<dbReference type="InterPro" id="IPR010982">
    <property type="entry name" value="Lambda_DNA-bd_dom_sf"/>
</dbReference>
<dbReference type="GO" id="GO:0003677">
    <property type="term" value="F:DNA binding"/>
    <property type="evidence" value="ECO:0007669"/>
    <property type="project" value="InterPro"/>
</dbReference>
<protein>
    <submittedName>
        <fullName evidence="1">Uncharacterized protein</fullName>
    </submittedName>
</protein>
<reference evidence="1" key="1">
    <citation type="submission" date="2019-07" db="EMBL/GenBank/DDBJ databases">
        <title>Genomic Encyclopedia of Type Strains, Phase IV (KMG-IV): sequencing the most valuable type-strain genomes for metagenomic binning, comparative biology and taxonomic classification.</title>
        <authorList>
            <person name="Goeker M."/>
        </authorList>
    </citation>
    <scope>NUCLEOTIDE SEQUENCE</scope>
    <source>
        <strain evidence="1">DSM 44596</strain>
    </source>
</reference>